<sequence length="90" mass="9945">MTGSRRRGSPFPGTGNRWKPLTACPRSVSCTDPCSSSSRTRKASPSRGATLARRYSMQAGSRRCRPCRKRSAARGRRASWPAREISRNSC</sequence>
<protein>
    <submittedName>
        <fullName evidence="2">Uncharacterized protein</fullName>
    </submittedName>
</protein>
<evidence type="ECO:0000256" key="1">
    <source>
        <dbReference type="SAM" id="MobiDB-lite"/>
    </source>
</evidence>
<proteinExistence type="predicted"/>
<feature type="compositionally biased region" description="Basic residues" evidence="1">
    <location>
        <begin position="62"/>
        <end position="77"/>
    </location>
</feature>
<evidence type="ECO:0000313" key="2">
    <source>
        <dbReference type="EMBL" id="OHV95067.1"/>
    </source>
</evidence>
<evidence type="ECO:0000313" key="3">
    <source>
        <dbReference type="Proteomes" id="UP000179840"/>
    </source>
</evidence>
<organism evidence="2 3">
    <name type="scientific">Janthinobacterium lividum</name>
    <dbReference type="NCBI Taxonomy" id="29581"/>
    <lineage>
        <taxon>Bacteria</taxon>
        <taxon>Pseudomonadati</taxon>
        <taxon>Pseudomonadota</taxon>
        <taxon>Betaproteobacteria</taxon>
        <taxon>Burkholderiales</taxon>
        <taxon>Oxalobacteraceae</taxon>
        <taxon>Janthinobacterium</taxon>
    </lineage>
</organism>
<accession>A0A1S1U3N9</accession>
<dbReference type="AlphaFoldDB" id="A0A1S1U3N9"/>
<feature type="region of interest" description="Disordered" evidence="1">
    <location>
        <begin position="1"/>
        <end position="20"/>
    </location>
</feature>
<dbReference type="EMBL" id="LFKP01000011">
    <property type="protein sequence ID" value="OHV95067.1"/>
    <property type="molecule type" value="Genomic_DNA"/>
</dbReference>
<feature type="region of interest" description="Disordered" evidence="1">
    <location>
        <begin position="26"/>
        <end position="90"/>
    </location>
</feature>
<gene>
    <name evidence="2" type="ORF">AKG95_22570</name>
</gene>
<feature type="compositionally biased region" description="Low complexity" evidence="1">
    <location>
        <begin position="26"/>
        <end position="38"/>
    </location>
</feature>
<comment type="caution">
    <text evidence="2">The sequence shown here is derived from an EMBL/GenBank/DDBJ whole genome shotgun (WGS) entry which is preliminary data.</text>
</comment>
<reference evidence="2 3" key="1">
    <citation type="submission" date="2015-06" db="EMBL/GenBank/DDBJ databases">
        <title>Draft genome sequencing of a biphenyl-degrading bacterium, Janthinobacterium lividum MEG1.</title>
        <authorList>
            <person name="Shimodaira J."/>
            <person name="Hatta T."/>
        </authorList>
    </citation>
    <scope>NUCLEOTIDE SEQUENCE [LARGE SCALE GENOMIC DNA]</scope>
    <source>
        <strain evidence="2 3">MEG1</strain>
    </source>
</reference>
<name>A0A1S1U3N9_9BURK</name>
<dbReference type="Proteomes" id="UP000179840">
    <property type="component" value="Unassembled WGS sequence"/>
</dbReference>